<dbReference type="PROSITE" id="PS50222">
    <property type="entry name" value="EF_HAND_2"/>
    <property type="match status" value="1"/>
</dbReference>
<dbReference type="InterPro" id="IPR002048">
    <property type="entry name" value="EF_hand_dom"/>
</dbReference>
<comment type="caution">
    <text evidence="2">The sequence shown here is derived from an EMBL/GenBank/DDBJ whole genome shotgun (WGS) entry which is preliminary data.</text>
</comment>
<evidence type="ECO:0000259" key="1">
    <source>
        <dbReference type="PROSITE" id="PS50222"/>
    </source>
</evidence>
<gene>
    <name evidence="2" type="ORF">HaLaN_04638</name>
</gene>
<name>A0A699YJQ4_HAELA</name>
<dbReference type="GO" id="GO:0005509">
    <property type="term" value="F:calcium ion binding"/>
    <property type="evidence" value="ECO:0007669"/>
    <property type="project" value="InterPro"/>
</dbReference>
<protein>
    <recommendedName>
        <fullName evidence="1">EF-hand domain-containing protein</fullName>
    </recommendedName>
</protein>
<reference evidence="2 3" key="1">
    <citation type="submission" date="2020-02" db="EMBL/GenBank/DDBJ databases">
        <title>Draft genome sequence of Haematococcus lacustris strain NIES-144.</title>
        <authorList>
            <person name="Morimoto D."/>
            <person name="Nakagawa S."/>
            <person name="Yoshida T."/>
            <person name="Sawayama S."/>
        </authorList>
    </citation>
    <scope>NUCLEOTIDE SEQUENCE [LARGE SCALE GENOMIC DNA]</scope>
    <source>
        <strain evidence="2 3">NIES-144</strain>
    </source>
</reference>
<proteinExistence type="predicted"/>
<evidence type="ECO:0000313" key="2">
    <source>
        <dbReference type="EMBL" id="GFH09485.1"/>
    </source>
</evidence>
<evidence type="ECO:0000313" key="3">
    <source>
        <dbReference type="Proteomes" id="UP000485058"/>
    </source>
</evidence>
<dbReference type="EMBL" id="BLLF01000238">
    <property type="protein sequence ID" value="GFH09485.1"/>
    <property type="molecule type" value="Genomic_DNA"/>
</dbReference>
<sequence>PQANLDDALNLLRFADRDQDSRVSKQEYLTVMESLMQSLTPLQAQRHLAALGSDAPYQALNDITYQHPTGVAGWSQ</sequence>
<feature type="non-terminal residue" evidence="2">
    <location>
        <position position="1"/>
    </location>
</feature>
<feature type="domain" description="EF-hand" evidence="1">
    <location>
        <begin position="3"/>
        <end position="38"/>
    </location>
</feature>
<organism evidence="2 3">
    <name type="scientific">Haematococcus lacustris</name>
    <name type="common">Green alga</name>
    <name type="synonym">Haematococcus pluvialis</name>
    <dbReference type="NCBI Taxonomy" id="44745"/>
    <lineage>
        <taxon>Eukaryota</taxon>
        <taxon>Viridiplantae</taxon>
        <taxon>Chlorophyta</taxon>
        <taxon>core chlorophytes</taxon>
        <taxon>Chlorophyceae</taxon>
        <taxon>CS clade</taxon>
        <taxon>Chlamydomonadales</taxon>
        <taxon>Haematococcaceae</taxon>
        <taxon>Haematococcus</taxon>
    </lineage>
</organism>
<dbReference type="Proteomes" id="UP000485058">
    <property type="component" value="Unassembled WGS sequence"/>
</dbReference>
<accession>A0A699YJQ4</accession>
<dbReference type="AlphaFoldDB" id="A0A699YJQ4"/>
<keyword evidence="3" id="KW-1185">Reference proteome</keyword>